<dbReference type="Proteomes" id="UP000440096">
    <property type="component" value="Unassembled WGS sequence"/>
</dbReference>
<dbReference type="SMART" id="SM00903">
    <property type="entry name" value="Flavin_Reduct"/>
    <property type="match status" value="1"/>
</dbReference>
<name>A0A6N7Z251_9PSEU</name>
<dbReference type="EMBL" id="WMBA01000024">
    <property type="protein sequence ID" value="MTD55643.1"/>
    <property type="molecule type" value="Genomic_DNA"/>
</dbReference>
<proteinExistence type="inferred from homology"/>
<comment type="caution">
    <text evidence="4">The sequence shown here is derived from an EMBL/GenBank/DDBJ whole genome shotgun (WGS) entry which is preliminary data.</text>
</comment>
<organism evidence="4 5">
    <name type="scientific">Amycolatopsis pithecellobii</name>
    <dbReference type="NCBI Taxonomy" id="664692"/>
    <lineage>
        <taxon>Bacteria</taxon>
        <taxon>Bacillati</taxon>
        <taxon>Actinomycetota</taxon>
        <taxon>Actinomycetes</taxon>
        <taxon>Pseudonocardiales</taxon>
        <taxon>Pseudonocardiaceae</taxon>
        <taxon>Amycolatopsis</taxon>
    </lineage>
</organism>
<feature type="domain" description="Flavin reductase like" evidence="3">
    <location>
        <begin position="27"/>
        <end position="171"/>
    </location>
</feature>
<keyword evidence="2" id="KW-0560">Oxidoreductase</keyword>
<evidence type="ECO:0000256" key="2">
    <source>
        <dbReference type="ARBA" id="ARBA00023002"/>
    </source>
</evidence>
<evidence type="ECO:0000313" key="5">
    <source>
        <dbReference type="Proteomes" id="UP000440096"/>
    </source>
</evidence>
<sequence>MSRGSVRDAVRITECDASAGPDFRRAMSRFASGVVLVTARDGEDLVGMTCQSFTSLSLKPPLVTFAAGRGSTSFPRLCDAGEVCISVLSREQDWLSSQFAVSGGDKWRSVGWSPGRNGAPRVSDAVMWCEGRIEIVHEVGDHLLAIVAVSSLATADGPVSPLIFHDGRYTGLHHAAG</sequence>
<reference evidence="4 5" key="1">
    <citation type="submission" date="2019-11" db="EMBL/GenBank/DDBJ databases">
        <title>Draft genome of Amycolatopsis RM579.</title>
        <authorList>
            <person name="Duangmal K."/>
            <person name="Mingma R."/>
        </authorList>
    </citation>
    <scope>NUCLEOTIDE SEQUENCE [LARGE SCALE GENOMIC DNA]</scope>
    <source>
        <strain evidence="4 5">RM579</strain>
    </source>
</reference>
<comment type="similarity">
    <text evidence="1">Belongs to the non-flavoprotein flavin reductase family.</text>
</comment>
<protein>
    <submittedName>
        <fullName evidence="4">Flavin reductase</fullName>
    </submittedName>
</protein>
<dbReference type="InterPro" id="IPR002563">
    <property type="entry name" value="Flavin_Rdtase-like_dom"/>
</dbReference>
<dbReference type="Gene3D" id="2.30.110.10">
    <property type="entry name" value="Electron Transport, Fmn-binding Protein, Chain A"/>
    <property type="match status" value="1"/>
</dbReference>
<evidence type="ECO:0000256" key="1">
    <source>
        <dbReference type="ARBA" id="ARBA00008898"/>
    </source>
</evidence>
<keyword evidence="5" id="KW-1185">Reference proteome</keyword>
<dbReference type="GO" id="GO:0042602">
    <property type="term" value="F:riboflavin reductase (NADPH) activity"/>
    <property type="evidence" value="ECO:0007669"/>
    <property type="project" value="TreeGrafter"/>
</dbReference>
<dbReference type="Pfam" id="PF01613">
    <property type="entry name" value="Flavin_Reduct"/>
    <property type="match status" value="1"/>
</dbReference>
<dbReference type="PANTHER" id="PTHR30466">
    <property type="entry name" value="FLAVIN REDUCTASE"/>
    <property type="match status" value="1"/>
</dbReference>
<evidence type="ECO:0000259" key="3">
    <source>
        <dbReference type="SMART" id="SM00903"/>
    </source>
</evidence>
<accession>A0A6N7Z251</accession>
<evidence type="ECO:0000313" key="4">
    <source>
        <dbReference type="EMBL" id="MTD55643.1"/>
    </source>
</evidence>
<dbReference type="PANTHER" id="PTHR30466:SF11">
    <property type="entry name" value="FLAVIN-DEPENDENT MONOOXYGENASE, REDUCTASE SUBUNIT HSAB"/>
    <property type="match status" value="1"/>
</dbReference>
<gene>
    <name evidence="4" type="ORF">GKO32_16900</name>
</gene>
<dbReference type="RefSeq" id="WP_154757841.1">
    <property type="nucleotide sequence ID" value="NZ_WMBA01000024.1"/>
</dbReference>
<dbReference type="InterPro" id="IPR012349">
    <property type="entry name" value="Split_barrel_FMN-bd"/>
</dbReference>
<dbReference type="SUPFAM" id="SSF50475">
    <property type="entry name" value="FMN-binding split barrel"/>
    <property type="match status" value="1"/>
</dbReference>
<dbReference type="AlphaFoldDB" id="A0A6N7Z251"/>
<dbReference type="InterPro" id="IPR050268">
    <property type="entry name" value="NADH-dep_flavin_reductase"/>
</dbReference>
<dbReference type="OrthoDB" id="9792858at2"/>
<dbReference type="GO" id="GO:0010181">
    <property type="term" value="F:FMN binding"/>
    <property type="evidence" value="ECO:0007669"/>
    <property type="project" value="InterPro"/>
</dbReference>